<dbReference type="RefSeq" id="WP_212821326.1">
    <property type="nucleotide sequence ID" value="NZ_AP023359.1"/>
</dbReference>
<evidence type="ECO:0000256" key="1">
    <source>
        <dbReference type="SAM" id="MobiDB-lite"/>
    </source>
</evidence>
<dbReference type="EMBL" id="AP023359">
    <property type="protein sequence ID" value="BCJ63556.1"/>
    <property type="molecule type" value="Genomic_DNA"/>
</dbReference>
<evidence type="ECO:0000259" key="4">
    <source>
        <dbReference type="Pfam" id="PF13845"/>
    </source>
</evidence>
<feature type="transmembrane region" description="Helical" evidence="2">
    <location>
        <begin position="129"/>
        <end position="154"/>
    </location>
</feature>
<dbReference type="Proteomes" id="UP000680866">
    <property type="component" value="Chromosome"/>
</dbReference>
<evidence type="ECO:0000256" key="2">
    <source>
        <dbReference type="SAM" id="Phobius"/>
    </source>
</evidence>
<evidence type="ECO:0008006" key="7">
    <source>
        <dbReference type="Google" id="ProtNLM"/>
    </source>
</evidence>
<dbReference type="Pfam" id="PF13845">
    <property type="entry name" value="Septum_form"/>
    <property type="match status" value="1"/>
</dbReference>
<evidence type="ECO:0000313" key="6">
    <source>
        <dbReference type="Proteomes" id="UP000680866"/>
    </source>
</evidence>
<protein>
    <recommendedName>
        <fullName evidence="7">Septum formation-related domain-containing protein</fullName>
    </recommendedName>
</protein>
<feature type="transmembrane region" description="Helical" evidence="2">
    <location>
        <begin position="92"/>
        <end position="117"/>
    </location>
</feature>
<proteinExistence type="predicted"/>
<organism evidence="5 6">
    <name type="scientific">Polymorphospora rubra</name>
    <dbReference type="NCBI Taxonomy" id="338584"/>
    <lineage>
        <taxon>Bacteria</taxon>
        <taxon>Bacillati</taxon>
        <taxon>Actinomycetota</taxon>
        <taxon>Actinomycetes</taxon>
        <taxon>Micromonosporales</taxon>
        <taxon>Micromonosporaceae</taxon>
        <taxon>Polymorphospora</taxon>
    </lineage>
</organism>
<keyword evidence="2" id="KW-0472">Membrane</keyword>
<name>A0A810MQJ9_9ACTN</name>
<keyword evidence="2" id="KW-1133">Transmembrane helix</keyword>
<reference evidence="5" key="1">
    <citation type="submission" date="2020-08" db="EMBL/GenBank/DDBJ databases">
        <title>Whole genome shotgun sequence of Polymorphospora rubra NBRC 101157.</title>
        <authorList>
            <person name="Komaki H."/>
            <person name="Tamura T."/>
        </authorList>
    </citation>
    <scope>NUCLEOTIDE SEQUENCE</scope>
    <source>
        <strain evidence="5">NBRC 101157</strain>
    </source>
</reference>
<sequence>MTQPPPPPAGPVAEPGNTPAAGPFDPYHASPQPVTTGGWPAPPAPPHPVYPGASYPAPASPVYPGAPYPAPAGPGGYEPSGVPRPRPPVNGLAIASLVLALVTLLPVSIVTGIIALVQIRRRGQRGKGLAIAGIAISGAASLSLVVAGVVGALVRVGDPPAQDEPAQPFYSSGWVPGHCIETVDESVGLEWPPTKCTEPHQGEVFAVFDMSGADYPGEDAVWRYATTGCDQRLPSYAPSADLDEEYMIYFPTAETWRDGDRWIICVAYHEEPRTGSIRD</sequence>
<feature type="region of interest" description="Disordered" evidence="1">
    <location>
        <begin position="1"/>
        <end position="51"/>
    </location>
</feature>
<dbReference type="Pfam" id="PF13828">
    <property type="entry name" value="DUF4190"/>
    <property type="match status" value="1"/>
</dbReference>
<feature type="compositionally biased region" description="Pro residues" evidence="1">
    <location>
        <begin position="40"/>
        <end position="49"/>
    </location>
</feature>
<dbReference type="InterPro" id="IPR026004">
    <property type="entry name" value="Septum_form"/>
</dbReference>
<dbReference type="KEGG" id="pry:Prubr_05770"/>
<feature type="domain" description="DUF4190" evidence="3">
    <location>
        <begin position="92"/>
        <end position="146"/>
    </location>
</feature>
<evidence type="ECO:0000313" key="5">
    <source>
        <dbReference type="EMBL" id="BCJ63556.1"/>
    </source>
</evidence>
<feature type="domain" description="Septum formation-related" evidence="4">
    <location>
        <begin position="169"/>
        <end position="265"/>
    </location>
</feature>
<feature type="compositionally biased region" description="Pro residues" evidence="1">
    <location>
        <begin position="1"/>
        <end position="10"/>
    </location>
</feature>
<accession>A0A810MQJ9</accession>
<gene>
    <name evidence="5" type="ORF">Prubr_05770</name>
</gene>
<dbReference type="InterPro" id="IPR025241">
    <property type="entry name" value="DUF4190"/>
</dbReference>
<dbReference type="AlphaFoldDB" id="A0A810MQJ9"/>
<keyword evidence="2" id="KW-0812">Transmembrane</keyword>
<evidence type="ECO:0000259" key="3">
    <source>
        <dbReference type="Pfam" id="PF13828"/>
    </source>
</evidence>
<keyword evidence="6" id="KW-1185">Reference proteome</keyword>